<protein>
    <submittedName>
        <fullName evidence="2">Uncharacterized protein</fullName>
    </submittedName>
</protein>
<reference evidence="2 3" key="1">
    <citation type="submission" date="2016-03" db="EMBL/GenBank/DDBJ databases">
        <authorList>
            <person name="Sant'Anna F.H."/>
            <person name="Ambrosini A."/>
            <person name="Souza R."/>
            <person name="Bach E."/>
            <person name="Fernandes G."/>
            <person name="Balsanelli E."/>
            <person name="Baura V.A."/>
            <person name="Souza E.M."/>
            <person name="Passaglia L."/>
        </authorList>
    </citation>
    <scope>NUCLEOTIDE SEQUENCE [LARGE SCALE GENOMIC DNA]</scope>
    <source>
        <strain evidence="2 3">P26E</strain>
    </source>
</reference>
<organism evidence="2 3">
    <name type="scientific">Paenibacillus helianthi</name>
    <dbReference type="NCBI Taxonomy" id="1349432"/>
    <lineage>
        <taxon>Bacteria</taxon>
        <taxon>Bacillati</taxon>
        <taxon>Bacillota</taxon>
        <taxon>Bacilli</taxon>
        <taxon>Bacillales</taxon>
        <taxon>Paenibacillaceae</taxon>
        <taxon>Paenibacillus</taxon>
    </lineage>
</organism>
<proteinExistence type="predicted"/>
<gene>
    <name evidence="2" type="ORF">A3844_27775</name>
</gene>
<keyword evidence="3" id="KW-1185">Reference proteome</keyword>
<dbReference type="EMBL" id="LVWI01000088">
    <property type="protein sequence ID" value="OKP79970.1"/>
    <property type="molecule type" value="Genomic_DNA"/>
</dbReference>
<comment type="caution">
    <text evidence="2">The sequence shown here is derived from an EMBL/GenBank/DDBJ whole genome shotgun (WGS) entry which is preliminary data.</text>
</comment>
<evidence type="ECO:0000313" key="3">
    <source>
        <dbReference type="Proteomes" id="UP000186058"/>
    </source>
</evidence>
<sequence>MIWLVGVDHAGIGTDWHMSDLDWSLLHNSLFNFYCSGEYSGRIYFTDQEVMHAKVDTRRRTQMQDNKLDRGAKYGGIDTG</sequence>
<dbReference type="Proteomes" id="UP000186058">
    <property type="component" value="Unassembled WGS sequence"/>
</dbReference>
<evidence type="ECO:0000256" key="1">
    <source>
        <dbReference type="SAM" id="MobiDB-lite"/>
    </source>
</evidence>
<feature type="region of interest" description="Disordered" evidence="1">
    <location>
        <begin position="61"/>
        <end position="80"/>
    </location>
</feature>
<accession>A0ABX3EHK6</accession>
<name>A0ABX3EHK6_9BACL</name>
<evidence type="ECO:0000313" key="2">
    <source>
        <dbReference type="EMBL" id="OKP79970.1"/>
    </source>
</evidence>